<reference evidence="1 2" key="1">
    <citation type="submission" date="2019-01" db="EMBL/GenBank/DDBJ databases">
        <title>Draft genome sequences of the type strains of six Macrococcus species.</title>
        <authorList>
            <person name="Mazhar S."/>
            <person name="Altermann E."/>
            <person name="Hill C."/>
            <person name="Mcauliffe O."/>
        </authorList>
    </citation>
    <scope>NUCLEOTIDE SEQUENCE [LARGE SCALE GENOMIC DNA]</scope>
    <source>
        <strain evidence="1 2">ATCC 51828</strain>
    </source>
</reference>
<keyword evidence="2" id="KW-1185">Reference proteome</keyword>
<dbReference type="InterPro" id="IPR010144">
    <property type="entry name" value="CRISPR-assoc_prot_Csd1-typ"/>
</dbReference>
<comment type="caution">
    <text evidence="1">The sequence shown here is derived from an EMBL/GenBank/DDBJ whole genome shotgun (WGS) entry which is preliminary data.</text>
</comment>
<dbReference type="NCBIfam" id="TIGR01863">
    <property type="entry name" value="cas_Csd1"/>
    <property type="match status" value="1"/>
</dbReference>
<accession>A0A9Q8CJK1</accession>
<dbReference type="Proteomes" id="UP000295280">
    <property type="component" value="Unassembled WGS sequence"/>
</dbReference>
<evidence type="ECO:0000313" key="2">
    <source>
        <dbReference type="Proteomes" id="UP000295280"/>
    </source>
</evidence>
<proteinExistence type="predicted"/>
<organism evidence="1 2">
    <name type="scientific">Macrococcus carouselicus</name>
    <dbReference type="NCBI Taxonomy" id="69969"/>
    <lineage>
        <taxon>Bacteria</taxon>
        <taxon>Bacillati</taxon>
        <taxon>Bacillota</taxon>
        <taxon>Bacilli</taxon>
        <taxon>Bacillales</taxon>
        <taxon>Staphylococcaceae</taxon>
        <taxon>Macrococcus</taxon>
    </lineage>
</organism>
<sequence>MSFMTALLKAYETAENLGIAGEYDPNKTILLPLYHSSMKSKNKNIICIYLSKEGQFKTAEYLPDDEVIIFPVTEQSVSRSGSNPPPHPLSDKMQYIIPDFTVKHESYLRGLNQFYENAETEESRIFLNAVLCLLKNDNLMKLVIDELYLGMNAEVEDSVIKFYDEKGKAQKIEMASVFVTFAVVDFRGEKTATVSNLSPLHNDYVQYADSLLPSNGICNISGKEDYMTQKHRGLLGNAKLISVSNNKETYIGRFKEKSDIVRIGYRTTEKVHLMLKYLLENDNSHKWLGEQQYLINWFSDDISNKRNVNITQQGGGILALMNQHLENETLSQPVTEHNRQIGKSFIRGNVKLSETENYYVAIIDKASNGRISLKYFKELKVSQLLANLEKWQATNSWWRFKKEADGTILQTPDIYNMMITTFGVERENQMVMDNGSFKKMQIRNLVTSIIDGKVLPTNYFLTADLNCRNRLRYKNTWSNQLFVSLAILNNQKETFSEMVNKEKTDRSYLYGRLLAVYERIEASTFDSETKRVTNAEKFWTSYTNNPATIMQTLESKLKSYEKKLNQTKPGIYHTLIKEKNEIINMLHDSSSEDLNSQLNYEFIFGYYAEIKYIFTKKTEPGELENAE</sequence>
<dbReference type="RefSeq" id="WP_133416869.1">
    <property type="nucleotide sequence ID" value="NZ_SCWD01000001.1"/>
</dbReference>
<name>A0A9Q8CJK1_9STAP</name>
<dbReference type="EMBL" id="SCWD01000001">
    <property type="protein sequence ID" value="TDM04008.1"/>
    <property type="molecule type" value="Genomic_DNA"/>
</dbReference>
<gene>
    <name evidence="1" type="primary">cas8c</name>
    <name evidence="1" type="ORF">ERX40_02235</name>
</gene>
<dbReference type="AlphaFoldDB" id="A0A9Q8CJK1"/>
<protein>
    <submittedName>
        <fullName evidence="1">Type I-C CRISPR-associated protein Cas8c/Csd1</fullName>
    </submittedName>
</protein>
<evidence type="ECO:0000313" key="1">
    <source>
        <dbReference type="EMBL" id="TDM04008.1"/>
    </source>
</evidence>
<dbReference type="OrthoDB" id="5389988at2"/>
<dbReference type="Pfam" id="PF09709">
    <property type="entry name" value="Cas_Csd1"/>
    <property type="match status" value="1"/>
</dbReference>